<proteinExistence type="predicted"/>
<dbReference type="EMBL" id="SJPY01000003">
    <property type="protein sequence ID" value="TWU43363.1"/>
    <property type="molecule type" value="Genomic_DNA"/>
</dbReference>
<name>A0A5C6E0Z0_9BACT</name>
<evidence type="ECO:0000313" key="2">
    <source>
        <dbReference type="Proteomes" id="UP000315471"/>
    </source>
</evidence>
<organism evidence="1 2">
    <name type="scientific">Novipirellula aureliae</name>
    <dbReference type="NCBI Taxonomy" id="2527966"/>
    <lineage>
        <taxon>Bacteria</taxon>
        <taxon>Pseudomonadati</taxon>
        <taxon>Planctomycetota</taxon>
        <taxon>Planctomycetia</taxon>
        <taxon>Pirellulales</taxon>
        <taxon>Pirellulaceae</taxon>
        <taxon>Novipirellula</taxon>
    </lineage>
</organism>
<dbReference type="Proteomes" id="UP000315471">
    <property type="component" value="Unassembled WGS sequence"/>
</dbReference>
<gene>
    <name evidence="1" type="ORF">Q31b_24020</name>
</gene>
<dbReference type="AlphaFoldDB" id="A0A5C6E0Z0"/>
<reference evidence="1 2" key="1">
    <citation type="submission" date="2019-02" db="EMBL/GenBank/DDBJ databases">
        <title>Deep-cultivation of Planctomycetes and their phenomic and genomic characterization uncovers novel biology.</title>
        <authorList>
            <person name="Wiegand S."/>
            <person name="Jogler M."/>
            <person name="Boedeker C."/>
            <person name="Pinto D."/>
            <person name="Vollmers J."/>
            <person name="Rivas-Marin E."/>
            <person name="Kohn T."/>
            <person name="Peeters S.H."/>
            <person name="Heuer A."/>
            <person name="Rast P."/>
            <person name="Oberbeckmann S."/>
            <person name="Bunk B."/>
            <person name="Jeske O."/>
            <person name="Meyerdierks A."/>
            <person name="Storesund J.E."/>
            <person name="Kallscheuer N."/>
            <person name="Luecker S."/>
            <person name="Lage O.M."/>
            <person name="Pohl T."/>
            <person name="Merkel B.J."/>
            <person name="Hornburger P."/>
            <person name="Mueller R.-W."/>
            <person name="Bruemmer F."/>
            <person name="Labrenz M."/>
            <person name="Spormann A.M."/>
            <person name="Op Den Camp H."/>
            <person name="Overmann J."/>
            <person name="Amann R."/>
            <person name="Jetten M.S.M."/>
            <person name="Mascher T."/>
            <person name="Medema M.H."/>
            <person name="Devos D.P."/>
            <person name="Kaster A.-K."/>
            <person name="Ovreas L."/>
            <person name="Rohde M."/>
            <person name="Galperin M.Y."/>
            <person name="Jogler C."/>
        </authorList>
    </citation>
    <scope>NUCLEOTIDE SEQUENCE [LARGE SCALE GENOMIC DNA]</scope>
    <source>
        <strain evidence="1 2">Q31b</strain>
    </source>
</reference>
<keyword evidence="2" id="KW-1185">Reference proteome</keyword>
<evidence type="ECO:0000313" key="1">
    <source>
        <dbReference type="EMBL" id="TWU43363.1"/>
    </source>
</evidence>
<sequence>MEKFSGAIHYRPVKIHKRLFVNTMREKLEVDDHHRIDGETVSGKIIEIGTGKMIDRIYGGAILDDCEIRILGGAKSVNLFDTTIRNCVFKTRRKLSNVHFASVHFDTCTFLGKYSGCRFGQLEAEDSGTLWSQASSLGDGLATMRPYETTTRITAAVSKQAPMTRLIMMDLGKSASAPPQIFAAAHANVTPHNPRSA</sequence>
<accession>A0A5C6E0Z0</accession>
<comment type="caution">
    <text evidence="1">The sequence shown here is derived from an EMBL/GenBank/DDBJ whole genome shotgun (WGS) entry which is preliminary data.</text>
</comment>
<protein>
    <submittedName>
        <fullName evidence="1">Uncharacterized protein</fullName>
    </submittedName>
</protein>